<protein>
    <submittedName>
        <fullName evidence="2">Uncharacterized protein</fullName>
    </submittedName>
</protein>
<evidence type="ECO:0000256" key="1">
    <source>
        <dbReference type="SAM" id="MobiDB-lite"/>
    </source>
</evidence>
<sequence>MNRVSNPFRASLGSTPPYLAGRRHEIEDFAEALDDGPGHMSAFH</sequence>
<name>A0ABU3PP46_9CORY</name>
<dbReference type="EMBL" id="JARUHM010000011">
    <property type="protein sequence ID" value="MDT9411574.1"/>
    <property type="molecule type" value="Genomic_DNA"/>
</dbReference>
<comment type="caution">
    <text evidence="2">The sequence shown here is derived from an EMBL/GenBank/DDBJ whole genome shotgun (WGS) entry which is preliminary data.</text>
</comment>
<feature type="region of interest" description="Disordered" evidence="1">
    <location>
        <begin position="1"/>
        <end position="20"/>
    </location>
</feature>
<evidence type="ECO:0000313" key="2">
    <source>
        <dbReference type="EMBL" id="MDT9411574.1"/>
    </source>
</evidence>
<accession>A0ABU3PP46</accession>
<gene>
    <name evidence="2" type="ORF">P8T80_09315</name>
</gene>
<dbReference type="Proteomes" id="UP001265983">
    <property type="component" value="Unassembled WGS sequence"/>
</dbReference>
<proteinExistence type="predicted"/>
<organism evidence="2 3">
    <name type="scientific">Corynebacterium rouxii</name>
    <dbReference type="NCBI Taxonomy" id="2719119"/>
    <lineage>
        <taxon>Bacteria</taxon>
        <taxon>Bacillati</taxon>
        <taxon>Actinomycetota</taxon>
        <taxon>Actinomycetes</taxon>
        <taxon>Mycobacteriales</taxon>
        <taxon>Corynebacteriaceae</taxon>
        <taxon>Corynebacterium</taxon>
    </lineage>
</organism>
<evidence type="ECO:0000313" key="3">
    <source>
        <dbReference type="Proteomes" id="UP001265983"/>
    </source>
</evidence>
<reference evidence="2 3" key="1">
    <citation type="submission" date="2023-03" db="EMBL/GenBank/DDBJ databases">
        <title>Whole genome sequence of the first Corynebacterium rouxii strains isolated in Brazil: a recent member of Corynebacterium diphtheriae complex.</title>
        <authorList>
            <person name="Vieira V."/>
            <person name="Ramos J.N."/>
            <person name="Araujo M.R.B."/>
            <person name="Baio P.V."/>
            <person name="Sant'Anna L.O."/>
            <person name="Veras J.F.C."/>
            <person name="Vieira E.M.D."/>
            <person name="Sousa M.A.B."/>
            <person name="Camargo C.H."/>
            <person name="Sacchi C.T."/>
            <person name="Campos K.R."/>
            <person name="Santos M.B.N."/>
            <person name="Bokermann S."/>
            <person name="Alvim L.B."/>
            <person name="Santos L.S."/>
            <person name="Mattos-Guaraldi A.L."/>
        </authorList>
    </citation>
    <scope>NUCLEOTIDE SEQUENCE [LARGE SCALE GENOMIC DNA]</scope>
    <source>
        <strain evidence="2 3">70862</strain>
    </source>
</reference>
<keyword evidence="3" id="KW-1185">Reference proteome</keyword>